<dbReference type="Gramene" id="A09p37400.2_BraZ1">
    <property type="protein sequence ID" value="A09p37400.2_BraZ1.CDS"/>
    <property type="gene ID" value="A09g37400.2_BraZ1"/>
</dbReference>
<evidence type="ECO:0000313" key="2">
    <source>
        <dbReference type="Proteomes" id="UP000694005"/>
    </source>
</evidence>
<proteinExistence type="predicted"/>
<dbReference type="EMBL" id="LS974625">
    <property type="protein sequence ID" value="CAG7863273.1"/>
    <property type="molecule type" value="Genomic_DNA"/>
</dbReference>
<feature type="non-terminal residue" evidence="1">
    <location>
        <position position="533"/>
    </location>
</feature>
<gene>
    <name evidence="1" type="ORF">BRAPAZ1V2_A09P37400.2</name>
</gene>
<name>A0A8D9CY18_BRACM</name>
<accession>A0A8D9CY18</accession>
<feature type="non-terminal residue" evidence="1">
    <location>
        <position position="1"/>
    </location>
</feature>
<dbReference type="Proteomes" id="UP000694005">
    <property type="component" value="Chromosome A09"/>
</dbReference>
<reference evidence="1 2" key="1">
    <citation type="submission" date="2021-07" db="EMBL/GenBank/DDBJ databases">
        <authorList>
            <consortium name="Genoscope - CEA"/>
            <person name="William W."/>
        </authorList>
    </citation>
    <scope>NUCLEOTIDE SEQUENCE [LARGE SCALE GENOMIC DNA]</scope>
</reference>
<organism evidence="1 2">
    <name type="scientific">Brassica campestris</name>
    <name type="common">Field mustard</name>
    <dbReference type="NCBI Taxonomy" id="3711"/>
    <lineage>
        <taxon>Eukaryota</taxon>
        <taxon>Viridiplantae</taxon>
        <taxon>Streptophyta</taxon>
        <taxon>Embryophyta</taxon>
        <taxon>Tracheophyta</taxon>
        <taxon>Spermatophyta</taxon>
        <taxon>Magnoliopsida</taxon>
        <taxon>eudicotyledons</taxon>
        <taxon>Gunneridae</taxon>
        <taxon>Pentapetalae</taxon>
        <taxon>rosids</taxon>
        <taxon>malvids</taxon>
        <taxon>Brassicales</taxon>
        <taxon>Brassicaceae</taxon>
        <taxon>Brassiceae</taxon>
        <taxon>Brassica</taxon>
    </lineage>
</organism>
<dbReference type="AlphaFoldDB" id="A0A8D9CY18"/>
<evidence type="ECO:0000313" key="1">
    <source>
        <dbReference type="EMBL" id="CAG7863273.1"/>
    </source>
</evidence>
<protein>
    <submittedName>
        <fullName evidence="1">Uncharacterized protein</fullName>
    </submittedName>
</protein>
<sequence>TSVAVHQYTNQHVGPWTQHADPSHGLFGTLVLGLSMLALPEDCSGDFGPRGLSVQYTQDIRGCPSAHTGRPWVSVSTHRTSVAVRVCPCVSISTNRTSVAVHQYTYQHVGPWTQHAGPSWGLFVTHRTSVGVRQHTQDIWGCPWMSVSTHRTSMTVRVCPSAHTGRPWVSVSTHRTFLCVRQHTHDVCGCPCVSMCVRLHTQDVRGCSSVYISTRRPWVSASTHRTSVAVHGCPTSVAVRVCPCVSVCVRQKTQDVRGCPSVHISARCSLDSAHTGHPGLSVQYTQDVCGCPPAHTGHPWLSMCVRVCPCVSISTHRTTSVAVHQYTYQHIGPWTQHAGPSRGLFGTHRTSVGVRQHTHDVCGCLWLSVSTNRTYVAVRVCLCVSVGVRQHTQDVRRPWLSISTHISTLVLGLSTLALLVDCSGDFGPRGLSVQYTQDDVCGCPPAHTGRPWMSVCVRLCVSAHTGRLWLSISTHIRTLVLGLSTLALPVDCLVHTGRPWVSISTHRTSVGIRQYTQDIRGCPCVSVCVRQHT</sequence>